<dbReference type="PANTHER" id="PTHR43289:SF6">
    <property type="entry name" value="SERINE_THREONINE-PROTEIN KINASE NEKL-3"/>
    <property type="match status" value="1"/>
</dbReference>
<dbReference type="Gene3D" id="1.10.510.10">
    <property type="entry name" value="Transferase(Phosphotransferase) domain 1"/>
    <property type="match status" value="1"/>
</dbReference>
<evidence type="ECO:0000256" key="5">
    <source>
        <dbReference type="ARBA" id="ARBA00022777"/>
    </source>
</evidence>
<feature type="compositionally biased region" description="Low complexity" evidence="8">
    <location>
        <begin position="347"/>
        <end position="357"/>
    </location>
</feature>
<keyword evidence="6 7" id="KW-0067">ATP-binding</keyword>
<dbReference type="InterPro" id="IPR011009">
    <property type="entry name" value="Kinase-like_dom_sf"/>
</dbReference>
<dbReference type="PANTHER" id="PTHR43289">
    <property type="entry name" value="MITOGEN-ACTIVATED PROTEIN KINASE KINASE KINASE 20-RELATED"/>
    <property type="match status" value="1"/>
</dbReference>
<dbReference type="CDD" id="cd14014">
    <property type="entry name" value="STKc_PknB_like"/>
    <property type="match status" value="1"/>
</dbReference>
<evidence type="ECO:0000256" key="2">
    <source>
        <dbReference type="ARBA" id="ARBA00022527"/>
    </source>
</evidence>
<dbReference type="SMART" id="SM00220">
    <property type="entry name" value="S_TKc"/>
    <property type="match status" value="1"/>
</dbReference>
<dbReference type="SUPFAM" id="SSF56112">
    <property type="entry name" value="Protein kinase-like (PK-like)"/>
    <property type="match status" value="1"/>
</dbReference>
<dbReference type="InterPro" id="IPR008271">
    <property type="entry name" value="Ser/Thr_kinase_AS"/>
</dbReference>
<dbReference type="Pfam" id="PF00069">
    <property type="entry name" value="Pkinase"/>
    <property type="match status" value="1"/>
</dbReference>
<keyword evidence="12" id="KW-1185">Reference proteome</keyword>
<protein>
    <recommendedName>
        <fullName evidence="1">non-specific serine/threonine protein kinase</fullName>
        <ecNumber evidence="1">2.7.11.1</ecNumber>
    </recommendedName>
</protein>
<keyword evidence="5 11" id="KW-0418">Kinase</keyword>
<reference evidence="11 12" key="1">
    <citation type="submission" date="2022-06" db="EMBL/GenBank/DDBJ databases">
        <title>Mycolicibacterium sp. CAU 1645 isolated from seawater.</title>
        <authorList>
            <person name="Kim W."/>
        </authorList>
    </citation>
    <scope>NUCLEOTIDE SEQUENCE [LARGE SCALE GENOMIC DNA]</scope>
    <source>
        <strain evidence="11 12">CAU 1645</strain>
    </source>
</reference>
<comment type="caution">
    <text evidence="11">The sequence shown here is derived from an EMBL/GenBank/DDBJ whole genome shotgun (WGS) entry which is preliminary data.</text>
</comment>
<feature type="compositionally biased region" description="Low complexity" evidence="8">
    <location>
        <begin position="392"/>
        <end position="416"/>
    </location>
</feature>
<feature type="compositionally biased region" description="Pro residues" evidence="8">
    <location>
        <begin position="334"/>
        <end position="346"/>
    </location>
</feature>
<sequence length="730" mass="76601">MDGTPFGRYRFIELLGRGGMGEVWRAYDTVTDRVVAVKVLPVHLASDERFQQRFRREAKAAASLTNPHVVPIHDFGEIDGRLFVDMRLIEGRDLDTMLADGPIEPTRAVRIVEQIASALQSAHRIGLVHRDVKPSNILVAEDDFAYLIDFGIARAAGESGLTETGGAVGTWAYMAPERFGSGDADARSDVYALACVLYQSLTGRQPFPGDSFEQVATAHLMTPPPLPSTSSPRLSPSLDHVIATGMAKQPEQRYATTRDLAAAARDAVTEPLGPKTRSNPEPAAPTIAAPQGGGAPTVRHPAVVPPRPQQPPPRPVPPPHPPGPQAAPTQARPPSSPPPPVIPQAPPAAAAPTPAAPSKGRGKLLLAGAAVVVVAVVAVTAIMLTGGGGDETAAPSASPSPSSGGPSPGGTSSAPGATGGGIFSGAQPWNLDVSGAAVSDRSEAIISTLSGMGGWGTDNALQTDFSIPVFFADANTPRIQVVGVEDYCGGGPDCDPVPAEMPVPENANIEGSTNLECDISGSTESQGDCHLLVVDREGGKLYETYQANKDGENLTVQGLFVWDLNKEYPDNLRGEQCTSADAGGFPISAMLVTADEVASGSIDHAIRFVLPNDRMKAETYVHPASHAGGPQSTDPNAPPYGVRFRLKPDFDESSFTDSQKVVLKAMKTYGMLLSDGGQVPLTFADDRTSTAKWADLGIDAQSFSAITSDQFEVVELGEEIPLTYDCVRNP</sequence>
<dbReference type="Gene3D" id="3.30.200.20">
    <property type="entry name" value="Phosphorylase Kinase, domain 1"/>
    <property type="match status" value="1"/>
</dbReference>
<keyword evidence="9" id="KW-0812">Transmembrane</keyword>
<evidence type="ECO:0000313" key="11">
    <source>
        <dbReference type="EMBL" id="MCP9272194.1"/>
    </source>
</evidence>
<evidence type="ECO:0000259" key="10">
    <source>
        <dbReference type="PROSITE" id="PS50011"/>
    </source>
</evidence>
<evidence type="ECO:0000256" key="9">
    <source>
        <dbReference type="SAM" id="Phobius"/>
    </source>
</evidence>
<feature type="binding site" evidence="7">
    <location>
        <position position="38"/>
    </location>
    <ligand>
        <name>ATP</name>
        <dbReference type="ChEBI" id="CHEBI:30616"/>
    </ligand>
</feature>
<keyword evidence="9" id="KW-1133">Transmembrane helix</keyword>
<keyword evidence="2 11" id="KW-0723">Serine/threonine-protein kinase</keyword>
<dbReference type="PROSITE" id="PS00107">
    <property type="entry name" value="PROTEIN_KINASE_ATP"/>
    <property type="match status" value="1"/>
</dbReference>
<evidence type="ECO:0000256" key="3">
    <source>
        <dbReference type="ARBA" id="ARBA00022679"/>
    </source>
</evidence>
<evidence type="ECO:0000256" key="6">
    <source>
        <dbReference type="ARBA" id="ARBA00022840"/>
    </source>
</evidence>
<feature type="transmembrane region" description="Helical" evidence="9">
    <location>
        <begin position="364"/>
        <end position="384"/>
    </location>
</feature>
<keyword evidence="3" id="KW-0808">Transferase</keyword>
<feature type="compositionally biased region" description="Pro residues" evidence="8">
    <location>
        <begin position="303"/>
        <end position="325"/>
    </location>
</feature>
<organism evidence="11 12">
    <name type="scientific">Mycolicibacterium arenosum</name>
    <dbReference type="NCBI Taxonomy" id="2952157"/>
    <lineage>
        <taxon>Bacteria</taxon>
        <taxon>Bacillati</taxon>
        <taxon>Actinomycetota</taxon>
        <taxon>Actinomycetes</taxon>
        <taxon>Mycobacteriales</taxon>
        <taxon>Mycobacteriaceae</taxon>
        <taxon>Mycolicibacterium</taxon>
    </lineage>
</organism>
<evidence type="ECO:0000256" key="7">
    <source>
        <dbReference type="PROSITE-ProRule" id="PRU10141"/>
    </source>
</evidence>
<evidence type="ECO:0000256" key="4">
    <source>
        <dbReference type="ARBA" id="ARBA00022741"/>
    </source>
</evidence>
<feature type="domain" description="Protein kinase" evidence="10">
    <location>
        <begin position="9"/>
        <end position="268"/>
    </location>
</feature>
<dbReference type="GO" id="GO:0004674">
    <property type="term" value="F:protein serine/threonine kinase activity"/>
    <property type="evidence" value="ECO:0007669"/>
    <property type="project" value="UniProtKB-KW"/>
</dbReference>
<evidence type="ECO:0000313" key="12">
    <source>
        <dbReference type="Proteomes" id="UP001651690"/>
    </source>
</evidence>
<dbReference type="PROSITE" id="PS50011">
    <property type="entry name" value="PROTEIN_KINASE_DOM"/>
    <property type="match status" value="1"/>
</dbReference>
<dbReference type="InterPro" id="IPR017441">
    <property type="entry name" value="Protein_kinase_ATP_BS"/>
</dbReference>
<feature type="region of interest" description="Disordered" evidence="8">
    <location>
        <begin position="269"/>
        <end position="360"/>
    </location>
</feature>
<accession>A0ABT1LZ62</accession>
<evidence type="ECO:0000256" key="8">
    <source>
        <dbReference type="SAM" id="MobiDB-lite"/>
    </source>
</evidence>
<keyword evidence="9" id="KW-0472">Membrane</keyword>
<dbReference type="EMBL" id="JANDBD010000003">
    <property type="protein sequence ID" value="MCP9272194.1"/>
    <property type="molecule type" value="Genomic_DNA"/>
</dbReference>
<evidence type="ECO:0000256" key="1">
    <source>
        <dbReference type="ARBA" id="ARBA00012513"/>
    </source>
</evidence>
<name>A0ABT1LZ62_9MYCO</name>
<keyword evidence="4 7" id="KW-0547">Nucleotide-binding</keyword>
<gene>
    <name evidence="11" type="ORF">NM203_08355</name>
</gene>
<dbReference type="PROSITE" id="PS00108">
    <property type="entry name" value="PROTEIN_KINASE_ST"/>
    <property type="match status" value="1"/>
</dbReference>
<dbReference type="Proteomes" id="UP001651690">
    <property type="component" value="Unassembled WGS sequence"/>
</dbReference>
<dbReference type="EC" id="2.7.11.1" evidence="1"/>
<proteinExistence type="predicted"/>
<dbReference type="InterPro" id="IPR000719">
    <property type="entry name" value="Prot_kinase_dom"/>
</dbReference>
<feature type="region of interest" description="Disordered" evidence="8">
    <location>
        <begin position="389"/>
        <end position="425"/>
    </location>
</feature>